<reference evidence="1" key="1">
    <citation type="submission" date="2016-01" db="EMBL/GenBank/DDBJ databases">
        <authorList>
            <person name="Mcilroy J.S."/>
            <person name="Karst M S."/>
            <person name="Albertsen M."/>
        </authorList>
    </citation>
    <scope>NUCLEOTIDE SEQUENCE</scope>
    <source>
        <strain evidence="1">Cfx-K</strain>
    </source>
</reference>
<dbReference type="AlphaFoldDB" id="A0A160T022"/>
<evidence type="ECO:0000313" key="1">
    <source>
        <dbReference type="EMBL" id="CUS02784.2"/>
    </source>
</evidence>
<dbReference type="KEGG" id="pbf:CFX0092_A0906"/>
<dbReference type="Proteomes" id="UP000215027">
    <property type="component" value="Chromosome I"/>
</dbReference>
<sequence length="232" mass="24798">MYKPMFVWLGSGRARKRGVGGDGRFLDEATRAGLPVPAGAVVLDEFYRFGRESGLVAGSAERPLIPDTELWHNTLFHSVRLPPFARPVIVRPSFSAAWVGESADNSSARRAIHLNDPDAAAVALAGAWALAIQNGATRADVLIVEMLPAAQSGWVTLGEDADRLLPGPDGLPDGLLPRLPGRAAPDATLPPFARRLQLLLRGVRRTFNPAPPRIAWADDGAICHLLGIAEQA</sequence>
<gene>
    <name evidence="1" type="ORF">CFX0092_A0906</name>
</gene>
<evidence type="ECO:0000313" key="2">
    <source>
        <dbReference type="Proteomes" id="UP000215027"/>
    </source>
</evidence>
<evidence type="ECO:0008006" key="3">
    <source>
        <dbReference type="Google" id="ProtNLM"/>
    </source>
</evidence>
<keyword evidence="2" id="KW-1185">Reference proteome</keyword>
<protein>
    <recommendedName>
        <fullName evidence="3">Pyruvate phosphate dikinase AMP/ATP-binding domain-containing protein</fullName>
    </recommendedName>
</protein>
<organism evidence="1 2">
    <name type="scientific">Candidatus Promineifilum breve</name>
    <dbReference type="NCBI Taxonomy" id="1806508"/>
    <lineage>
        <taxon>Bacteria</taxon>
        <taxon>Bacillati</taxon>
        <taxon>Chloroflexota</taxon>
        <taxon>Ardenticatenia</taxon>
        <taxon>Candidatus Promineifilales</taxon>
        <taxon>Candidatus Promineifilaceae</taxon>
        <taxon>Candidatus Promineifilum</taxon>
    </lineage>
</organism>
<name>A0A160T022_9CHLR</name>
<proteinExistence type="predicted"/>
<dbReference type="EMBL" id="LN890655">
    <property type="protein sequence ID" value="CUS02784.2"/>
    <property type="molecule type" value="Genomic_DNA"/>
</dbReference>
<accession>A0A160T022</accession>
<dbReference type="RefSeq" id="WP_095042358.1">
    <property type="nucleotide sequence ID" value="NZ_LN890655.1"/>
</dbReference>